<evidence type="ECO:0000256" key="4">
    <source>
        <dbReference type="ARBA" id="ARBA00023204"/>
    </source>
</evidence>
<dbReference type="CDD" id="cd16926">
    <property type="entry name" value="HATPase_MutL-MLH-PMS-like"/>
    <property type="match status" value="1"/>
</dbReference>
<evidence type="ECO:0000259" key="6">
    <source>
        <dbReference type="SMART" id="SM00853"/>
    </source>
</evidence>
<dbReference type="CDD" id="cd00782">
    <property type="entry name" value="MutL_Trans"/>
    <property type="match status" value="1"/>
</dbReference>
<dbReference type="KEGG" id="dbk:DGMP_19450"/>
<dbReference type="GO" id="GO:0016887">
    <property type="term" value="F:ATP hydrolysis activity"/>
    <property type="evidence" value="ECO:0007669"/>
    <property type="project" value="InterPro"/>
</dbReference>
<evidence type="ECO:0000259" key="7">
    <source>
        <dbReference type="SMART" id="SM01340"/>
    </source>
</evidence>
<sequence length="540" mass="60777">MKAKSYHLILNYQQEFTVIMSKIRILPEQLANQIAAGEVVERPASVVKELVENSLDAGADRIEIEIEGSGTRMIRVIDNGEGMDEDDILLSIERHGTSKINTEKDLSAITTLGFRGEAIPSIGSVSRLTIISRPHGKELGTRVLVNYGKLLEVTEYGSRYGSSFEVRNLFGNTPARKKFLKTQRTELAHIDETVKNYALCSPDITFILRINNRETLHLSNTLSPRQRLTRLINYHGEFLEINHSQGQSQVQGYLVPPDKVSAGPSKLRVFVNNRAVRDRMIVHGVAEGLRSFLMKGKNPAGFIHLTLPAEEVDVNVHPAKQEVRFRQAADVHRLISSGVSNAMEKEQNRLRAHVFGGERRAATTRIPIGVEERKTSDSPEPFHMEPLPFERVEKSDEHESSIPLQENGIITTSEPAPTPLPPVENEKVLTENDVSTGKNGHNLRIIGQFDDLFIFCRNSEGLLVIDQHAAHERLLYEKLKKQYVENRIPKQNLLFPETVELSLVQIQLVEKHGEQIEKMGFSIREFGEAPISSLPFLHLL</sequence>
<dbReference type="InterPro" id="IPR038973">
    <property type="entry name" value="MutL/Mlh/Pms-like"/>
</dbReference>
<keyword evidence="3 5" id="KW-0227">DNA damage</keyword>
<dbReference type="GO" id="GO:0006298">
    <property type="term" value="P:mismatch repair"/>
    <property type="evidence" value="ECO:0007669"/>
    <property type="project" value="UniProtKB-UniRule"/>
</dbReference>
<dbReference type="InterPro" id="IPR002099">
    <property type="entry name" value="MutL/Mlh/PMS"/>
</dbReference>
<dbReference type="SMART" id="SM00853">
    <property type="entry name" value="MutL_C"/>
    <property type="match status" value="1"/>
</dbReference>
<dbReference type="SMART" id="SM01340">
    <property type="entry name" value="DNA_mis_repair"/>
    <property type="match status" value="1"/>
</dbReference>
<dbReference type="FunFam" id="3.30.565.10:FF:000003">
    <property type="entry name" value="DNA mismatch repair endonuclease MutL"/>
    <property type="match status" value="1"/>
</dbReference>
<evidence type="ECO:0000256" key="3">
    <source>
        <dbReference type="ARBA" id="ARBA00022763"/>
    </source>
</evidence>
<dbReference type="InterPro" id="IPR020667">
    <property type="entry name" value="DNA_mismatch_repair_MutL"/>
</dbReference>
<dbReference type="GO" id="GO:0005524">
    <property type="term" value="F:ATP binding"/>
    <property type="evidence" value="ECO:0007669"/>
    <property type="project" value="InterPro"/>
</dbReference>
<dbReference type="PANTHER" id="PTHR10073">
    <property type="entry name" value="DNA MISMATCH REPAIR PROTEIN MLH, PMS, MUTL"/>
    <property type="match status" value="1"/>
</dbReference>
<dbReference type="NCBIfam" id="TIGR00585">
    <property type="entry name" value="mutl"/>
    <property type="match status" value="1"/>
</dbReference>
<evidence type="ECO:0000256" key="1">
    <source>
        <dbReference type="ARBA" id="ARBA00006082"/>
    </source>
</evidence>
<dbReference type="GO" id="GO:0032300">
    <property type="term" value="C:mismatch repair complex"/>
    <property type="evidence" value="ECO:0007669"/>
    <property type="project" value="InterPro"/>
</dbReference>
<evidence type="ECO:0000313" key="9">
    <source>
        <dbReference type="Proteomes" id="UP000826725"/>
    </source>
</evidence>
<dbReference type="Proteomes" id="UP000826725">
    <property type="component" value="Chromosome"/>
</dbReference>
<dbReference type="GO" id="GO:0030983">
    <property type="term" value="F:mismatched DNA binding"/>
    <property type="evidence" value="ECO:0007669"/>
    <property type="project" value="InterPro"/>
</dbReference>
<evidence type="ECO:0000313" key="8">
    <source>
        <dbReference type="EMBL" id="BCL61252.1"/>
    </source>
</evidence>
<evidence type="ECO:0000256" key="5">
    <source>
        <dbReference type="HAMAP-Rule" id="MF_00149"/>
    </source>
</evidence>
<feature type="domain" description="MutL C-terminal dimerisation" evidence="6">
    <location>
        <begin position="445"/>
        <end position="540"/>
    </location>
</feature>
<dbReference type="AlphaFoldDB" id="A0A8D5JM62"/>
<dbReference type="HAMAP" id="MF_00149">
    <property type="entry name" value="DNA_mis_repair"/>
    <property type="match status" value="1"/>
</dbReference>
<accession>A0A8D5JM62</accession>
<protein>
    <recommendedName>
        <fullName evidence="2 5">DNA mismatch repair protein MutL</fullName>
    </recommendedName>
</protein>
<reference evidence="8" key="1">
    <citation type="submission" date="2020-09" db="EMBL/GenBank/DDBJ databases">
        <title>Desulfogranum mesoprofundum gen. nov., sp. nov., a novel mesophilic, sulfate-reducing chemolithoautotroph isolated from a deep-sea hydrothermal vent chimney in the Suiyo Seamount.</title>
        <authorList>
            <person name="Hashimoto Y."/>
            <person name="Nakagawa S."/>
        </authorList>
    </citation>
    <scope>NUCLEOTIDE SEQUENCE</scope>
    <source>
        <strain evidence="8">KT2</strain>
    </source>
</reference>
<proteinExistence type="inferred from homology"/>
<comment type="similarity">
    <text evidence="1 5">Belongs to the DNA mismatch repair MutL/HexB family.</text>
</comment>
<keyword evidence="9" id="KW-1185">Reference proteome</keyword>
<dbReference type="EMBL" id="AP024086">
    <property type="protein sequence ID" value="BCL61252.1"/>
    <property type="molecule type" value="Genomic_DNA"/>
</dbReference>
<name>A0A8D5JM62_9BACT</name>
<dbReference type="Pfam" id="PF13589">
    <property type="entry name" value="HATPase_c_3"/>
    <property type="match status" value="1"/>
</dbReference>
<organism evidence="8 9">
    <name type="scientific">Desulfomarina profundi</name>
    <dbReference type="NCBI Taxonomy" id="2772557"/>
    <lineage>
        <taxon>Bacteria</taxon>
        <taxon>Pseudomonadati</taxon>
        <taxon>Thermodesulfobacteriota</taxon>
        <taxon>Desulfobulbia</taxon>
        <taxon>Desulfobulbales</taxon>
        <taxon>Desulfobulbaceae</taxon>
        <taxon>Desulfomarina</taxon>
    </lineage>
</organism>
<dbReference type="InterPro" id="IPR014790">
    <property type="entry name" value="MutL_C"/>
</dbReference>
<evidence type="ECO:0000256" key="2">
    <source>
        <dbReference type="ARBA" id="ARBA00021975"/>
    </source>
</evidence>
<dbReference type="InterPro" id="IPR013507">
    <property type="entry name" value="DNA_mismatch_S5_2-like"/>
</dbReference>
<dbReference type="PANTHER" id="PTHR10073:SF12">
    <property type="entry name" value="DNA MISMATCH REPAIR PROTEIN MLH1"/>
    <property type="match status" value="1"/>
</dbReference>
<dbReference type="GO" id="GO:0140664">
    <property type="term" value="F:ATP-dependent DNA damage sensor activity"/>
    <property type="evidence" value="ECO:0007669"/>
    <property type="project" value="InterPro"/>
</dbReference>
<comment type="function">
    <text evidence="5">This protein is involved in the repair of mismatches in DNA. It is required for dam-dependent methyl-directed DNA mismatch repair. May act as a 'molecular matchmaker', a protein that promotes the formation of a stable complex between two or more DNA-binding proteins in an ATP-dependent manner without itself being part of a final effector complex.</text>
</comment>
<feature type="domain" description="DNA mismatch repair protein S5" evidence="7">
    <location>
        <begin position="229"/>
        <end position="344"/>
    </location>
</feature>
<dbReference type="Pfam" id="PF08676">
    <property type="entry name" value="MutL_C"/>
    <property type="match status" value="1"/>
</dbReference>
<gene>
    <name evidence="5 8" type="primary">mutL</name>
    <name evidence="8" type="ORF">DGMP_19450</name>
</gene>
<dbReference type="Pfam" id="PF01119">
    <property type="entry name" value="DNA_mis_repair"/>
    <property type="match status" value="1"/>
</dbReference>
<keyword evidence="4 5" id="KW-0234">DNA repair</keyword>